<protein>
    <submittedName>
        <fullName evidence="1">Uncharacterized protein</fullName>
    </submittedName>
</protein>
<dbReference type="EMBL" id="GL378368">
    <property type="protein sequence ID" value="EFJ43957.1"/>
    <property type="molecule type" value="Genomic_DNA"/>
</dbReference>
<sequence>MNPPLKGWGLKHPDVKGVLLPSTLCISLCHVPLFHGPVNYHITASTDFRTTAASTTVVVVSRGLLNADSKKQSDGQAVVVRAPGTTAVSTNGVTVVQAPLTGVADTPDQVAVRNPFAIVDVDKATGGRSKVLGGARWGLPTRGSFKVINSDVWLIPGCRRINVNVSCTQGGGCGAGSRPYLLVERVAVMWRDTVPPPAAATAGTMAT</sequence>
<proteinExistence type="predicted"/>
<reference evidence="1 2" key="1">
    <citation type="journal article" date="2010" name="Science">
        <title>Genomic analysis of organismal complexity in the multicellular green alga Volvox carteri.</title>
        <authorList>
            <person name="Prochnik S.E."/>
            <person name="Umen J."/>
            <person name="Nedelcu A.M."/>
            <person name="Hallmann A."/>
            <person name="Miller S.M."/>
            <person name="Nishii I."/>
            <person name="Ferris P."/>
            <person name="Kuo A."/>
            <person name="Mitros T."/>
            <person name="Fritz-Laylin L.K."/>
            <person name="Hellsten U."/>
            <person name="Chapman J."/>
            <person name="Simakov O."/>
            <person name="Rensing S.A."/>
            <person name="Terry A."/>
            <person name="Pangilinan J."/>
            <person name="Kapitonov V."/>
            <person name="Jurka J."/>
            <person name="Salamov A."/>
            <person name="Shapiro H."/>
            <person name="Schmutz J."/>
            <person name="Grimwood J."/>
            <person name="Lindquist E."/>
            <person name="Lucas S."/>
            <person name="Grigoriev I.V."/>
            <person name="Schmitt R."/>
            <person name="Kirk D."/>
            <person name="Rokhsar D.S."/>
        </authorList>
    </citation>
    <scope>NUCLEOTIDE SEQUENCE [LARGE SCALE GENOMIC DNA]</scope>
    <source>
        <strain evidence="2">f. Nagariensis / Eve</strain>
    </source>
</reference>
<accession>D8U8D5</accession>
<name>D8U8D5_VOLCA</name>
<evidence type="ECO:0000313" key="1">
    <source>
        <dbReference type="EMBL" id="EFJ43957.1"/>
    </source>
</evidence>
<dbReference type="AlphaFoldDB" id="D8U8D5"/>
<gene>
    <name evidence="1" type="ORF">VOLCADRAFT_95784</name>
</gene>
<dbReference type="InParanoid" id="D8U8D5"/>
<dbReference type="KEGG" id="vcn:VOLCADRAFT_95784"/>
<dbReference type="RefSeq" id="XP_002954969.1">
    <property type="nucleotide sequence ID" value="XM_002954923.1"/>
</dbReference>
<organism evidence="2">
    <name type="scientific">Volvox carteri f. nagariensis</name>
    <dbReference type="NCBI Taxonomy" id="3068"/>
    <lineage>
        <taxon>Eukaryota</taxon>
        <taxon>Viridiplantae</taxon>
        <taxon>Chlorophyta</taxon>
        <taxon>core chlorophytes</taxon>
        <taxon>Chlorophyceae</taxon>
        <taxon>CS clade</taxon>
        <taxon>Chlamydomonadales</taxon>
        <taxon>Volvocaceae</taxon>
        <taxon>Volvox</taxon>
    </lineage>
</organism>
<keyword evidence="2" id="KW-1185">Reference proteome</keyword>
<dbReference type="GeneID" id="9621649"/>
<evidence type="ECO:0000313" key="2">
    <source>
        <dbReference type="Proteomes" id="UP000001058"/>
    </source>
</evidence>
<dbReference type="Proteomes" id="UP000001058">
    <property type="component" value="Unassembled WGS sequence"/>
</dbReference>
<dbReference type="OrthoDB" id="547193at2759"/>